<dbReference type="EMBL" id="CM037151">
    <property type="protein sequence ID" value="KAH7843497.1"/>
    <property type="molecule type" value="Genomic_DNA"/>
</dbReference>
<accession>A0ACB7XR90</accession>
<comment type="caution">
    <text evidence="1">The sequence shown here is derived from an EMBL/GenBank/DDBJ whole genome shotgun (WGS) entry which is preliminary data.</text>
</comment>
<protein>
    <submittedName>
        <fullName evidence="1">Uncharacterized protein</fullName>
    </submittedName>
</protein>
<proteinExistence type="predicted"/>
<gene>
    <name evidence="1" type="ORF">Vadar_017288</name>
</gene>
<evidence type="ECO:0000313" key="1">
    <source>
        <dbReference type="EMBL" id="KAH7843497.1"/>
    </source>
</evidence>
<reference evidence="1 2" key="1">
    <citation type="journal article" date="2021" name="Hortic Res">
        <title>High-quality reference genome and annotation aids understanding of berry development for evergreen blueberry (Vaccinium darrowii).</title>
        <authorList>
            <person name="Yu J."/>
            <person name="Hulse-Kemp A.M."/>
            <person name="Babiker E."/>
            <person name="Staton M."/>
        </authorList>
    </citation>
    <scope>NUCLEOTIDE SEQUENCE [LARGE SCALE GENOMIC DNA]</scope>
    <source>
        <strain evidence="2">cv. NJ 8807/NJ 8810</strain>
        <tissue evidence="1">Young leaf</tissue>
    </source>
</reference>
<organism evidence="1 2">
    <name type="scientific">Vaccinium darrowii</name>
    <dbReference type="NCBI Taxonomy" id="229202"/>
    <lineage>
        <taxon>Eukaryota</taxon>
        <taxon>Viridiplantae</taxon>
        <taxon>Streptophyta</taxon>
        <taxon>Embryophyta</taxon>
        <taxon>Tracheophyta</taxon>
        <taxon>Spermatophyta</taxon>
        <taxon>Magnoliopsida</taxon>
        <taxon>eudicotyledons</taxon>
        <taxon>Gunneridae</taxon>
        <taxon>Pentapetalae</taxon>
        <taxon>asterids</taxon>
        <taxon>Ericales</taxon>
        <taxon>Ericaceae</taxon>
        <taxon>Vaccinioideae</taxon>
        <taxon>Vaccinieae</taxon>
        <taxon>Vaccinium</taxon>
    </lineage>
</organism>
<keyword evidence="2" id="KW-1185">Reference proteome</keyword>
<sequence length="102" mass="11474">MGRQWSAGKLVLILGTVHWNPEAPPRALIVSLPVVRSRKEGRSQLILPKNRKQSAIPGWGDGNINSSEVRNCSSQRFSTPNEMRQPQDALLLTHKVPRWILT</sequence>
<evidence type="ECO:0000313" key="2">
    <source>
        <dbReference type="Proteomes" id="UP000828048"/>
    </source>
</evidence>
<name>A0ACB7XR90_9ERIC</name>
<dbReference type="Proteomes" id="UP000828048">
    <property type="component" value="Chromosome 1"/>
</dbReference>